<protein>
    <submittedName>
        <fullName evidence="2">Uncharacterized protein</fullName>
    </submittedName>
</protein>
<evidence type="ECO:0000313" key="2">
    <source>
        <dbReference type="EMBL" id="MBB6449435.1"/>
    </source>
</evidence>
<comment type="caution">
    <text evidence="2">The sequence shown here is derived from an EMBL/GenBank/DDBJ whole genome shotgun (WGS) entry which is preliminary data.</text>
</comment>
<keyword evidence="3" id="KW-1185">Reference proteome</keyword>
<dbReference type="EMBL" id="JACHHJ010000001">
    <property type="protein sequence ID" value="MBB6449435.1"/>
    <property type="molecule type" value="Genomic_DNA"/>
</dbReference>
<name>A0A841PYU3_9BACL</name>
<keyword evidence="1" id="KW-0812">Transmembrane</keyword>
<evidence type="ECO:0000313" key="3">
    <source>
        <dbReference type="Proteomes" id="UP000568839"/>
    </source>
</evidence>
<sequence length="61" mass="6685">MRNVDWTLLSLAFLATVAIASYGIAVAERSFLIAIIATVVLILSFRGAAIYRKKKLVTDND</sequence>
<keyword evidence="1" id="KW-0472">Membrane</keyword>
<dbReference type="Proteomes" id="UP000568839">
    <property type="component" value="Unassembled WGS sequence"/>
</dbReference>
<accession>A0A841PYU3</accession>
<evidence type="ECO:0000256" key="1">
    <source>
        <dbReference type="SAM" id="Phobius"/>
    </source>
</evidence>
<dbReference type="RefSeq" id="WP_184403319.1">
    <property type="nucleotide sequence ID" value="NZ_JACHHJ010000001.1"/>
</dbReference>
<proteinExistence type="predicted"/>
<keyword evidence="1" id="KW-1133">Transmembrane helix</keyword>
<dbReference type="InterPro" id="IPR035211">
    <property type="entry name" value="DUF5325"/>
</dbReference>
<dbReference type="Pfam" id="PF17259">
    <property type="entry name" value="DUF5325"/>
    <property type="match status" value="1"/>
</dbReference>
<organism evidence="2 3">
    <name type="scientific">Geomicrobium halophilum</name>
    <dbReference type="NCBI Taxonomy" id="549000"/>
    <lineage>
        <taxon>Bacteria</taxon>
        <taxon>Bacillati</taxon>
        <taxon>Bacillota</taxon>
        <taxon>Bacilli</taxon>
        <taxon>Bacillales</taxon>
        <taxon>Geomicrobium</taxon>
    </lineage>
</organism>
<dbReference type="AlphaFoldDB" id="A0A841PYU3"/>
<feature type="transmembrane region" description="Helical" evidence="1">
    <location>
        <begin position="30"/>
        <end position="51"/>
    </location>
</feature>
<reference evidence="2 3" key="1">
    <citation type="submission" date="2020-08" db="EMBL/GenBank/DDBJ databases">
        <title>Genomic Encyclopedia of Type Strains, Phase IV (KMG-IV): sequencing the most valuable type-strain genomes for metagenomic binning, comparative biology and taxonomic classification.</title>
        <authorList>
            <person name="Goeker M."/>
        </authorList>
    </citation>
    <scope>NUCLEOTIDE SEQUENCE [LARGE SCALE GENOMIC DNA]</scope>
    <source>
        <strain evidence="2 3">DSM 21769</strain>
    </source>
</reference>
<gene>
    <name evidence="2" type="ORF">HNR44_001384</name>
</gene>